<keyword evidence="1" id="KW-0732">Signal</keyword>
<feature type="non-terminal residue" evidence="2">
    <location>
        <position position="108"/>
    </location>
</feature>
<gene>
    <name evidence="2" type="ORF">PENTCL1PPCAC_21191</name>
</gene>
<feature type="signal peptide" evidence="1">
    <location>
        <begin position="1"/>
        <end position="22"/>
    </location>
</feature>
<dbReference type="AlphaFoldDB" id="A0AAV5TX22"/>
<sequence length="108" mass="12172">MQFLPYALLLAAGVLFLQAVASKPVHERLSRECNYHGHKENGKCVCSGGGITGDNCEKLETTMCDPTGERECGDNQFCLYKNIDCLYRDDCKDRRGWCLPLNHVSVYH</sequence>
<reference evidence="2" key="1">
    <citation type="submission" date="2023-10" db="EMBL/GenBank/DDBJ databases">
        <title>Genome assembly of Pristionchus species.</title>
        <authorList>
            <person name="Yoshida K."/>
            <person name="Sommer R.J."/>
        </authorList>
    </citation>
    <scope>NUCLEOTIDE SEQUENCE</scope>
    <source>
        <strain evidence="2">RS0144</strain>
    </source>
</reference>
<accession>A0AAV5TX22</accession>
<dbReference type="EMBL" id="BTSX01000005">
    <property type="protein sequence ID" value="GMS99016.1"/>
    <property type="molecule type" value="Genomic_DNA"/>
</dbReference>
<protein>
    <recommendedName>
        <fullName evidence="4">EGF-like domain-containing protein</fullName>
    </recommendedName>
</protein>
<feature type="chain" id="PRO_5043786654" description="EGF-like domain-containing protein" evidence="1">
    <location>
        <begin position="23"/>
        <end position="108"/>
    </location>
</feature>
<name>A0AAV5TX22_9BILA</name>
<evidence type="ECO:0008006" key="4">
    <source>
        <dbReference type="Google" id="ProtNLM"/>
    </source>
</evidence>
<dbReference type="Proteomes" id="UP001432027">
    <property type="component" value="Unassembled WGS sequence"/>
</dbReference>
<evidence type="ECO:0000313" key="2">
    <source>
        <dbReference type="EMBL" id="GMS99016.1"/>
    </source>
</evidence>
<keyword evidence="3" id="KW-1185">Reference proteome</keyword>
<organism evidence="2 3">
    <name type="scientific">Pristionchus entomophagus</name>
    <dbReference type="NCBI Taxonomy" id="358040"/>
    <lineage>
        <taxon>Eukaryota</taxon>
        <taxon>Metazoa</taxon>
        <taxon>Ecdysozoa</taxon>
        <taxon>Nematoda</taxon>
        <taxon>Chromadorea</taxon>
        <taxon>Rhabditida</taxon>
        <taxon>Rhabditina</taxon>
        <taxon>Diplogasteromorpha</taxon>
        <taxon>Diplogasteroidea</taxon>
        <taxon>Neodiplogasteridae</taxon>
        <taxon>Pristionchus</taxon>
    </lineage>
</organism>
<proteinExistence type="predicted"/>
<evidence type="ECO:0000256" key="1">
    <source>
        <dbReference type="SAM" id="SignalP"/>
    </source>
</evidence>
<evidence type="ECO:0000313" key="3">
    <source>
        <dbReference type="Proteomes" id="UP001432027"/>
    </source>
</evidence>
<comment type="caution">
    <text evidence="2">The sequence shown here is derived from an EMBL/GenBank/DDBJ whole genome shotgun (WGS) entry which is preliminary data.</text>
</comment>